<keyword evidence="2" id="KW-1185">Reference proteome</keyword>
<organism evidence="1 2">
    <name type="scientific">Sphingomonas pseudosanguinis</name>
    <dbReference type="NCBI Taxonomy" id="413712"/>
    <lineage>
        <taxon>Bacteria</taxon>
        <taxon>Pseudomonadati</taxon>
        <taxon>Pseudomonadota</taxon>
        <taxon>Alphaproteobacteria</taxon>
        <taxon>Sphingomonadales</taxon>
        <taxon>Sphingomonadaceae</taxon>
        <taxon>Sphingomonas</taxon>
    </lineage>
</organism>
<name>A0A7W6A9C2_9SPHN</name>
<accession>A0A7W6A9C2</accession>
<dbReference type="Proteomes" id="UP000538670">
    <property type="component" value="Unassembled WGS sequence"/>
</dbReference>
<dbReference type="AlphaFoldDB" id="A0A7W6A9C2"/>
<proteinExistence type="predicted"/>
<evidence type="ECO:0000313" key="2">
    <source>
        <dbReference type="Proteomes" id="UP000538670"/>
    </source>
</evidence>
<protein>
    <submittedName>
        <fullName evidence="1">Uncharacterized protein</fullName>
    </submittedName>
</protein>
<dbReference type="EMBL" id="JACIDH010000001">
    <property type="protein sequence ID" value="MBB3877923.1"/>
    <property type="molecule type" value="Genomic_DNA"/>
</dbReference>
<gene>
    <name evidence="1" type="ORF">GGR48_000326</name>
</gene>
<comment type="caution">
    <text evidence="1">The sequence shown here is derived from an EMBL/GenBank/DDBJ whole genome shotgun (WGS) entry which is preliminary data.</text>
</comment>
<reference evidence="1 2" key="1">
    <citation type="submission" date="2020-08" db="EMBL/GenBank/DDBJ databases">
        <title>Genomic Encyclopedia of Type Strains, Phase IV (KMG-IV): sequencing the most valuable type-strain genomes for metagenomic binning, comparative biology and taxonomic classification.</title>
        <authorList>
            <person name="Goeker M."/>
        </authorList>
    </citation>
    <scope>NUCLEOTIDE SEQUENCE [LARGE SCALE GENOMIC DNA]</scope>
    <source>
        <strain evidence="1 2">DSM 19512</strain>
    </source>
</reference>
<sequence>MTQLRAPRTYPEAITRIAGVIGWDEVRRITGRAERSVRYWSQTNCKTVPPIDQAQALDAAYIAAGGAGSPFFDAFEFLLGQQIVRQEACTRELLVKIAIATKECGDAMAAAMGVVSSNASPLNAHRAFAEAEEAARAIDALMHLLSSFLPSNGAEAGTNGGNQQ</sequence>
<dbReference type="RefSeq" id="WP_183950157.1">
    <property type="nucleotide sequence ID" value="NZ_JACIDH010000001.1"/>
</dbReference>
<evidence type="ECO:0000313" key="1">
    <source>
        <dbReference type="EMBL" id="MBB3877923.1"/>
    </source>
</evidence>